<keyword evidence="2" id="KW-0805">Transcription regulation</keyword>
<dbReference type="AlphaFoldDB" id="A0A073ITU3"/>
<dbReference type="GO" id="GO:0003677">
    <property type="term" value="F:DNA binding"/>
    <property type="evidence" value="ECO:0007669"/>
    <property type="project" value="UniProtKB-KW"/>
</dbReference>
<comment type="caution">
    <text evidence="6">The sequence shown here is derived from an EMBL/GenBank/DDBJ whole genome shotgun (WGS) entry which is preliminary data.</text>
</comment>
<sequence>MLDQNRHKEIKRRLRECGTSITQIARDIGKDQSTVTIVSQGHRKSDPIQRAIAERLGTTAEALFPERYKEENG</sequence>
<dbReference type="EMBL" id="JAMD01000029">
    <property type="protein sequence ID" value="KEJ93748.1"/>
    <property type="molecule type" value="Genomic_DNA"/>
</dbReference>
<evidence type="ECO:0000256" key="1">
    <source>
        <dbReference type="ARBA" id="ARBA00006157"/>
    </source>
</evidence>
<reference evidence="6 7" key="1">
    <citation type="submission" date="2014-01" db="EMBL/GenBank/DDBJ databases">
        <title>Sulfitobacter sp. H3 (MCCC 1A00686) Genome Sequencing.</title>
        <authorList>
            <person name="Lai Q."/>
            <person name="Hong Z."/>
        </authorList>
    </citation>
    <scope>NUCLEOTIDE SEQUENCE [LARGE SCALE GENOMIC DNA]</scope>
    <source>
        <strain evidence="6 7">H3</strain>
    </source>
</reference>
<keyword evidence="3" id="KW-0238">DNA-binding</keyword>
<gene>
    <name evidence="6" type="ORF">SUH3_13205</name>
</gene>
<accession>A0A073ITU3</accession>
<organism evidence="6 7">
    <name type="scientific">Pseudosulfitobacter pseudonitzschiae</name>
    <dbReference type="NCBI Taxonomy" id="1402135"/>
    <lineage>
        <taxon>Bacteria</taxon>
        <taxon>Pseudomonadati</taxon>
        <taxon>Pseudomonadota</taxon>
        <taxon>Alphaproteobacteria</taxon>
        <taxon>Rhodobacterales</taxon>
        <taxon>Roseobacteraceae</taxon>
        <taxon>Pseudosulfitobacter</taxon>
    </lineage>
</organism>
<comment type="similarity">
    <text evidence="1">Belongs to the ner transcriptional regulatory family.</text>
</comment>
<proteinExistence type="inferred from homology"/>
<protein>
    <recommendedName>
        <fullName evidence="5">Ner winged helix-turn-helix DNA-binding domain-containing protein</fullName>
    </recommendedName>
</protein>
<dbReference type="Proteomes" id="UP000027746">
    <property type="component" value="Unassembled WGS sequence"/>
</dbReference>
<evidence type="ECO:0000256" key="3">
    <source>
        <dbReference type="ARBA" id="ARBA00023125"/>
    </source>
</evidence>
<dbReference type="SUPFAM" id="SSF47413">
    <property type="entry name" value="lambda repressor-like DNA-binding domains"/>
    <property type="match status" value="1"/>
</dbReference>
<evidence type="ECO:0000256" key="2">
    <source>
        <dbReference type="ARBA" id="ARBA00023015"/>
    </source>
</evidence>
<dbReference type="OrthoDB" id="5405994at2"/>
<keyword evidence="4" id="KW-0804">Transcription</keyword>
<evidence type="ECO:0000313" key="6">
    <source>
        <dbReference type="EMBL" id="KEJ93748.1"/>
    </source>
</evidence>
<dbReference type="Pfam" id="PF13693">
    <property type="entry name" value="HTH_35"/>
    <property type="match status" value="1"/>
</dbReference>
<feature type="domain" description="Ner winged helix-turn-helix DNA-binding" evidence="5">
    <location>
        <begin position="8"/>
        <end position="72"/>
    </location>
</feature>
<evidence type="ECO:0000313" key="7">
    <source>
        <dbReference type="Proteomes" id="UP000027746"/>
    </source>
</evidence>
<name>A0A073ITU3_9RHOB</name>
<dbReference type="RefSeq" id="WP_037931742.1">
    <property type="nucleotide sequence ID" value="NZ_FQVP01000003.1"/>
</dbReference>
<dbReference type="Gene3D" id="1.10.260.40">
    <property type="entry name" value="lambda repressor-like DNA-binding domains"/>
    <property type="match status" value="1"/>
</dbReference>
<evidence type="ECO:0000259" key="5">
    <source>
        <dbReference type="Pfam" id="PF13693"/>
    </source>
</evidence>
<dbReference type="InterPro" id="IPR010982">
    <property type="entry name" value="Lambda_DNA-bd_dom_sf"/>
</dbReference>
<keyword evidence="7" id="KW-1185">Reference proteome</keyword>
<dbReference type="InterPro" id="IPR038722">
    <property type="entry name" value="Ner_HTH_dom"/>
</dbReference>
<evidence type="ECO:0000256" key="4">
    <source>
        <dbReference type="ARBA" id="ARBA00023163"/>
    </source>
</evidence>